<reference evidence="2" key="1">
    <citation type="submission" date="2018-02" db="EMBL/GenBank/DDBJ databases">
        <title>Rhizophora mucronata_Transcriptome.</title>
        <authorList>
            <person name="Meera S.P."/>
            <person name="Sreeshan A."/>
            <person name="Augustine A."/>
        </authorList>
    </citation>
    <scope>NUCLEOTIDE SEQUENCE</scope>
    <source>
        <tissue evidence="2">Leaf</tissue>
    </source>
</reference>
<keyword evidence="1" id="KW-1133">Transmembrane helix</keyword>
<evidence type="ECO:0000256" key="1">
    <source>
        <dbReference type="SAM" id="Phobius"/>
    </source>
</evidence>
<accession>A0A2P2NYS3</accession>
<evidence type="ECO:0000313" key="2">
    <source>
        <dbReference type="EMBL" id="MBX47630.1"/>
    </source>
</evidence>
<proteinExistence type="predicted"/>
<name>A0A2P2NYS3_RHIMU</name>
<protein>
    <submittedName>
        <fullName evidence="2">Uncharacterized protein</fullName>
    </submittedName>
</protein>
<keyword evidence="1" id="KW-0812">Transmembrane</keyword>
<feature type="transmembrane region" description="Helical" evidence="1">
    <location>
        <begin position="20"/>
        <end position="42"/>
    </location>
</feature>
<organism evidence="2">
    <name type="scientific">Rhizophora mucronata</name>
    <name type="common">Asiatic mangrove</name>
    <dbReference type="NCBI Taxonomy" id="61149"/>
    <lineage>
        <taxon>Eukaryota</taxon>
        <taxon>Viridiplantae</taxon>
        <taxon>Streptophyta</taxon>
        <taxon>Embryophyta</taxon>
        <taxon>Tracheophyta</taxon>
        <taxon>Spermatophyta</taxon>
        <taxon>Magnoliopsida</taxon>
        <taxon>eudicotyledons</taxon>
        <taxon>Gunneridae</taxon>
        <taxon>Pentapetalae</taxon>
        <taxon>rosids</taxon>
        <taxon>fabids</taxon>
        <taxon>Malpighiales</taxon>
        <taxon>Rhizophoraceae</taxon>
        <taxon>Rhizophora</taxon>
    </lineage>
</organism>
<sequence length="44" mass="4997">MKESGVSKLKVLIVRTLSKLSFLCILLSYCSLFPTLIFLIILHD</sequence>
<dbReference type="EMBL" id="GGEC01067146">
    <property type="protein sequence ID" value="MBX47630.1"/>
    <property type="molecule type" value="Transcribed_RNA"/>
</dbReference>
<keyword evidence="1" id="KW-0472">Membrane</keyword>
<dbReference type="AlphaFoldDB" id="A0A2P2NYS3"/>